<evidence type="ECO:0000313" key="1">
    <source>
        <dbReference type="EMBL" id="GBM80377.1"/>
    </source>
</evidence>
<organism evidence="1 2">
    <name type="scientific">Araneus ventricosus</name>
    <name type="common">Orbweaver spider</name>
    <name type="synonym">Epeira ventricosa</name>
    <dbReference type="NCBI Taxonomy" id="182803"/>
    <lineage>
        <taxon>Eukaryota</taxon>
        <taxon>Metazoa</taxon>
        <taxon>Ecdysozoa</taxon>
        <taxon>Arthropoda</taxon>
        <taxon>Chelicerata</taxon>
        <taxon>Arachnida</taxon>
        <taxon>Araneae</taxon>
        <taxon>Araneomorphae</taxon>
        <taxon>Entelegynae</taxon>
        <taxon>Araneoidea</taxon>
        <taxon>Araneidae</taxon>
        <taxon>Araneus</taxon>
    </lineage>
</organism>
<gene>
    <name evidence="1" type="ORF">AVEN_113643_1</name>
</gene>
<dbReference type="EMBL" id="BGPR01107657">
    <property type="protein sequence ID" value="GBM80377.1"/>
    <property type="molecule type" value="Genomic_DNA"/>
</dbReference>
<accession>A0A4Y2IRI9</accession>
<reference evidence="1 2" key="1">
    <citation type="journal article" date="2019" name="Sci. Rep.">
        <title>Orb-weaving spider Araneus ventricosus genome elucidates the spidroin gene catalogue.</title>
        <authorList>
            <person name="Kono N."/>
            <person name="Nakamura H."/>
            <person name="Ohtoshi R."/>
            <person name="Moran D.A.P."/>
            <person name="Shinohara A."/>
            <person name="Yoshida Y."/>
            <person name="Fujiwara M."/>
            <person name="Mori M."/>
            <person name="Tomita M."/>
            <person name="Arakawa K."/>
        </authorList>
    </citation>
    <scope>NUCLEOTIDE SEQUENCE [LARGE SCALE GENOMIC DNA]</scope>
</reference>
<protein>
    <submittedName>
        <fullName evidence="1">Uncharacterized protein</fullName>
    </submittedName>
</protein>
<comment type="caution">
    <text evidence="1">The sequence shown here is derived from an EMBL/GenBank/DDBJ whole genome shotgun (WGS) entry which is preliminary data.</text>
</comment>
<sequence length="156" mass="17868">MGRYISSNVAVWRIFNFPDHERHSTAIHLSVYLENGQNLLHDKIDCGDLVLRNSLLPIFYTKLFHFISIQHIPILAQEFSPSNICHSNKSFPTSPIYDCKGHLHINDASSENAQLDAMYQYDSLHQVRIVSPERNGTMPKPLPSGINRVRELIRST</sequence>
<evidence type="ECO:0000313" key="2">
    <source>
        <dbReference type="Proteomes" id="UP000499080"/>
    </source>
</evidence>
<keyword evidence="2" id="KW-1185">Reference proteome</keyword>
<dbReference type="Proteomes" id="UP000499080">
    <property type="component" value="Unassembled WGS sequence"/>
</dbReference>
<dbReference type="AlphaFoldDB" id="A0A4Y2IRI9"/>
<name>A0A4Y2IRI9_ARAVE</name>
<proteinExistence type="predicted"/>